<feature type="region of interest" description="Disordered" evidence="2">
    <location>
        <begin position="1"/>
        <end position="20"/>
    </location>
</feature>
<dbReference type="InterPro" id="IPR033889">
    <property type="entry name" value="LanC"/>
</dbReference>
<dbReference type="RefSeq" id="WP_004921078.1">
    <property type="nucleotide sequence ID" value="NZ_GG657758.1"/>
</dbReference>
<evidence type="ECO:0000313" key="4">
    <source>
        <dbReference type="Proteomes" id="UP000002968"/>
    </source>
</evidence>
<evidence type="ECO:0000256" key="2">
    <source>
        <dbReference type="SAM" id="MobiDB-lite"/>
    </source>
</evidence>
<dbReference type="GO" id="GO:0031179">
    <property type="term" value="P:peptide modification"/>
    <property type="evidence" value="ECO:0007669"/>
    <property type="project" value="InterPro"/>
</dbReference>
<feature type="binding site" evidence="1">
    <location>
        <position position="308"/>
    </location>
    <ligand>
        <name>Zn(2+)</name>
        <dbReference type="ChEBI" id="CHEBI:29105"/>
    </ligand>
</feature>
<feature type="binding site" evidence="1">
    <location>
        <position position="357"/>
    </location>
    <ligand>
        <name>Zn(2+)</name>
        <dbReference type="ChEBI" id="CHEBI:29105"/>
    </ligand>
</feature>
<name>D9XKF8_9ACTN</name>
<dbReference type="AlphaFoldDB" id="D9XKF8"/>
<dbReference type="Gene3D" id="1.50.10.20">
    <property type="match status" value="1"/>
</dbReference>
<dbReference type="Proteomes" id="UP000002968">
    <property type="component" value="Unassembled WGS sequence"/>
</dbReference>
<organism evidence="3 4">
    <name type="scientific">Streptomyces griseoflavus Tu4000</name>
    <dbReference type="NCBI Taxonomy" id="467200"/>
    <lineage>
        <taxon>Bacteria</taxon>
        <taxon>Bacillati</taxon>
        <taxon>Actinomycetota</taxon>
        <taxon>Actinomycetes</taxon>
        <taxon>Kitasatosporales</taxon>
        <taxon>Streptomycetaceae</taxon>
        <taxon>Streptomyces</taxon>
    </lineage>
</organism>
<feature type="binding site" evidence="1">
    <location>
        <position position="358"/>
    </location>
    <ligand>
        <name>Zn(2+)</name>
        <dbReference type="ChEBI" id="CHEBI:29105"/>
    </ligand>
</feature>
<dbReference type="PRINTS" id="PR01950">
    <property type="entry name" value="LANCSUPER"/>
</dbReference>
<dbReference type="SUPFAM" id="SSF158745">
    <property type="entry name" value="LanC-like"/>
    <property type="match status" value="1"/>
</dbReference>
<proteinExistence type="predicted"/>
<evidence type="ECO:0008006" key="5">
    <source>
        <dbReference type="Google" id="ProtNLM"/>
    </source>
</evidence>
<gene>
    <name evidence="3" type="ORF">SSRG_00124</name>
</gene>
<sequence>MSNAEPMTAPPPATPRHTERAREVAAQVFDRLADPDAVPADTRIPGDAGHIILREPIWQDLTLASGYPGVSLAFTGRVAPGPEDLARGHAYLLRAMRATAASAHPPQGIYAGPGAVAFAVLLAHRATGGYRSALERLDDHQRRLVRHSLPDVRDTPMPTNGEFEVVRGMSGIGRYLLARREQCEQELRLVLTYLSRMAHGDITHRGHRVPRWWTWAAPKLGQEVEMPDGHLNLGLSHGVAGPLALLSLAWQQGVTVDGQREAVERLVALLEEWAYDSGDGPLWPTHLTLGLWTAGPSSRPPLSRPSWCYGAPGISRAVQLAGLALDRPEWLDLAHRSLLPFLTTDPDTWRVDNPTVCHGWAGLMHLFAVLNESIGDPRLTDLVDDMADRTLGCFDLAYRFGFRSPLTAAPQGTDVPAFLEGATGTALALDAYGHHHTTTPWDMPLLLA</sequence>
<dbReference type="CDD" id="cd04793">
    <property type="entry name" value="LanC"/>
    <property type="match status" value="1"/>
</dbReference>
<dbReference type="eggNOG" id="COG4403">
    <property type="taxonomic scope" value="Bacteria"/>
</dbReference>
<dbReference type="InterPro" id="IPR007822">
    <property type="entry name" value="LANC-like"/>
</dbReference>
<dbReference type="STRING" id="467200.SSRG_00124"/>
<evidence type="ECO:0000256" key="1">
    <source>
        <dbReference type="PIRSR" id="PIRSR607822-1"/>
    </source>
</evidence>
<dbReference type="PRINTS" id="PR01955">
    <property type="entry name" value="LANCFRANKIA"/>
</dbReference>
<keyword evidence="1" id="KW-0479">Metal-binding</keyword>
<accession>D9XKF8</accession>
<dbReference type="EMBL" id="GG657758">
    <property type="protein sequence ID" value="EFL37320.1"/>
    <property type="molecule type" value="Genomic_DNA"/>
</dbReference>
<dbReference type="HOGENOM" id="CLU_049438_0_1_11"/>
<evidence type="ECO:0000313" key="3">
    <source>
        <dbReference type="EMBL" id="EFL37320.1"/>
    </source>
</evidence>
<dbReference type="Pfam" id="PF05147">
    <property type="entry name" value="LANC_like"/>
    <property type="match status" value="1"/>
</dbReference>
<keyword evidence="4" id="KW-1185">Reference proteome</keyword>
<keyword evidence="1" id="KW-0862">Zinc</keyword>
<protein>
    <recommendedName>
        <fullName evidence="5">Lanthionine synthetase C family protein</fullName>
    </recommendedName>
</protein>
<dbReference type="SMART" id="SM01260">
    <property type="entry name" value="LANC_like"/>
    <property type="match status" value="1"/>
</dbReference>
<dbReference type="GO" id="GO:0046872">
    <property type="term" value="F:metal ion binding"/>
    <property type="evidence" value="ECO:0007669"/>
    <property type="project" value="UniProtKB-KW"/>
</dbReference>
<reference evidence="3" key="1">
    <citation type="submission" date="2009-02" db="EMBL/GenBank/DDBJ databases">
        <title>Annotation of Streptomyces griseoflavus strain Tu4000.</title>
        <authorList>
            <consortium name="The Broad Institute Genome Sequencing Platform"/>
            <consortium name="Broad Institute Microbial Sequencing Center"/>
            <person name="Fischbach M."/>
            <person name="Godfrey P."/>
            <person name="Ward D."/>
            <person name="Young S."/>
            <person name="Zeng Q."/>
            <person name="Koehrsen M."/>
            <person name="Alvarado L."/>
            <person name="Berlin A.M."/>
            <person name="Bochicchio J."/>
            <person name="Borenstein D."/>
            <person name="Chapman S.B."/>
            <person name="Chen Z."/>
            <person name="Engels R."/>
            <person name="Freedman E."/>
            <person name="Gellesch M."/>
            <person name="Goldberg J."/>
            <person name="Griggs A."/>
            <person name="Gujja S."/>
            <person name="Heilman E.R."/>
            <person name="Heiman D.I."/>
            <person name="Hepburn T.A."/>
            <person name="Howarth C."/>
            <person name="Jen D."/>
            <person name="Larson L."/>
            <person name="Lewis B."/>
            <person name="Mehta T."/>
            <person name="Park D."/>
            <person name="Pearson M."/>
            <person name="Richards J."/>
            <person name="Roberts A."/>
            <person name="Saif S."/>
            <person name="Shea T.D."/>
            <person name="Shenoy N."/>
            <person name="Sisk P."/>
            <person name="Stolte C."/>
            <person name="Sykes S.N."/>
            <person name="Thomson T."/>
            <person name="Walk T."/>
            <person name="White J."/>
            <person name="Yandava C."/>
            <person name="Straight P."/>
            <person name="Clardy J."/>
            <person name="Hung D."/>
            <person name="Kolter R."/>
            <person name="Mekalanos J."/>
            <person name="Walker S."/>
            <person name="Walsh C.T."/>
            <person name="Wieland-Brown L.C."/>
            <person name="Haas B."/>
            <person name="Nusbaum C."/>
            <person name="Birren B."/>
        </authorList>
    </citation>
    <scope>NUCLEOTIDE SEQUENCE [LARGE SCALE GENOMIC DNA]</scope>
    <source>
        <strain evidence="3">Tu4000</strain>
    </source>
</reference>